<evidence type="ECO:0000256" key="1">
    <source>
        <dbReference type="SAM" id="Phobius"/>
    </source>
</evidence>
<evidence type="ECO:0000313" key="2">
    <source>
        <dbReference type="EMBL" id="RIJ26317.1"/>
    </source>
</evidence>
<name>A0A399R8S6_9PROT</name>
<dbReference type="AlphaFoldDB" id="A0A399R8S6"/>
<feature type="transmembrane region" description="Helical" evidence="1">
    <location>
        <begin position="91"/>
        <end position="112"/>
    </location>
</feature>
<gene>
    <name evidence="2" type="ORF">D1224_00100</name>
</gene>
<keyword evidence="3" id="KW-1185">Reference proteome</keyword>
<organism evidence="2 3">
    <name type="scientific">Henriciella barbarensis</name>
    <dbReference type="NCBI Taxonomy" id="86342"/>
    <lineage>
        <taxon>Bacteria</taxon>
        <taxon>Pseudomonadati</taxon>
        <taxon>Pseudomonadota</taxon>
        <taxon>Alphaproteobacteria</taxon>
        <taxon>Hyphomonadales</taxon>
        <taxon>Hyphomonadaceae</taxon>
        <taxon>Henriciella</taxon>
    </lineage>
</organism>
<keyword evidence="1" id="KW-1133">Transmembrane helix</keyword>
<dbReference type="OrthoDB" id="7619337at2"/>
<evidence type="ECO:0000313" key="3">
    <source>
        <dbReference type="Proteomes" id="UP000265431"/>
    </source>
</evidence>
<keyword evidence="1" id="KW-0812">Transmembrane</keyword>
<comment type="caution">
    <text evidence="2">The sequence shown here is derived from an EMBL/GenBank/DDBJ whole genome shotgun (WGS) entry which is preliminary data.</text>
</comment>
<protein>
    <submittedName>
        <fullName evidence="2">Uncharacterized protein</fullName>
    </submittedName>
</protein>
<accession>A0A399R8S6</accession>
<feature type="transmembrane region" description="Helical" evidence="1">
    <location>
        <begin position="58"/>
        <end position="79"/>
    </location>
</feature>
<dbReference type="Proteomes" id="UP000265431">
    <property type="component" value="Unassembled WGS sequence"/>
</dbReference>
<dbReference type="RefSeq" id="WP_119377915.1">
    <property type="nucleotide sequence ID" value="NZ_QWGB01000002.1"/>
</dbReference>
<feature type="transmembrane region" description="Helical" evidence="1">
    <location>
        <begin position="192"/>
        <end position="215"/>
    </location>
</feature>
<keyword evidence="1" id="KW-0472">Membrane</keyword>
<reference evidence="2 3" key="1">
    <citation type="submission" date="2018-08" db="EMBL/GenBank/DDBJ databases">
        <title>Henriciella mobilis sp. nov., isolated from seawater.</title>
        <authorList>
            <person name="Cheng H."/>
            <person name="Wu Y.-H."/>
            <person name="Xu X.-W."/>
            <person name="Guo L.-L."/>
        </authorList>
    </citation>
    <scope>NUCLEOTIDE SEQUENCE [LARGE SCALE GENOMIC DNA]</scope>
    <source>
        <strain evidence="2 3">CCUG66934</strain>
    </source>
</reference>
<dbReference type="EMBL" id="QWGB01000002">
    <property type="protein sequence ID" value="RIJ26317.1"/>
    <property type="molecule type" value="Genomic_DNA"/>
</dbReference>
<sequence length="218" mass="24376">MLRTAFLVVSALTTGVSLGRKAIGDAVSRKKQKLIRQTAIEARERIRSHAVAFFQENLIHFVQSVFIKALLLVLTWLGFRVGLYSHTFMSVATVLLLMVFIVRDAIVIFPTAKLVLSKLHEHHWRPKRALGETVAALVFEQVLEEADSFDAKRTTKIILSLSGHKMDSVTREIASEVADIARQTSWQDLRPFVLAAVGKFAILSALYSLFVFILVNTG</sequence>
<proteinExistence type="predicted"/>